<dbReference type="RefSeq" id="WP_185669540.1">
    <property type="nucleotide sequence ID" value="NZ_JABBJF010000029.1"/>
</dbReference>
<comment type="caution">
    <text evidence="1">The sequence shown here is derived from an EMBL/GenBank/DDBJ whole genome shotgun (WGS) entry which is preliminary data.</text>
</comment>
<proteinExistence type="predicted"/>
<evidence type="ECO:0000313" key="1">
    <source>
        <dbReference type="EMBL" id="MBC1188374.1"/>
    </source>
</evidence>
<sequence length="377" mass="42279">MLDLTKINKKNVESSAGSSGTENIAIITTRENIASGLATQIRMSTGMEVTRVNAYFCDITDGKIIPSCNYIVIDLEGFNDISIIEQKMKFLFPITTKKIFVGDTDSIRFCDEMTRIGTVYLHLESQILMVGNALKKVNEVSETSSYTQKISVIGCKGGSGTSLLAWKLFKAFSELSNFPILLVQGHTGTPDLDLIADTSLARDGVITHLNNHQGIKIATEEELWQFDAPDYRNYNIVIFDHNVTTQVRDKLTVIVPGSDFMFIVVTRELASVRNARLIIDEFERISPTPENVKELSKNIIILNENHLARPDELSNEDIENYLGKKIDIIHSYLKDMKQTNKNNAIQNFAVKMLGINDRDNSGSKKSGLRFLSLFKKK</sequence>
<name>A0ABR6RZB1_9ENTR</name>
<evidence type="ECO:0008006" key="3">
    <source>
        <dbReference type="Google" id="ProtNLM"/>
    </source>
</evidence>
<protein>
    <recommendedName>
        <fullName evidence="3">Flp pilus assembly protein, ATPase CpaE</fullName>
    </recommendedName>
</protein>
<dbReference type="Gene3D" id="3.40.50.300">
    <property type="entry name" value="P-loop containing nucleotide triphosphate hydrolases"/>
    <property type="match status" value="1"/>
</dbReference>
<reference evidence="1 2" key="1">
    <citation type="submission" date="2020-04" db="EMBL/GenBank/DDBJ databases">
        <title>The draft genome of Kluyvera sichuanensis strain SCKS090646.</title>
        <authorList>
            <person name="Wei L."/>
            <person name="Liu L."/>
            <person name="Feng Y."/>
            <person name="Zong Z."/>
        </authorList>
    </citation>
    <scope>NUCLEOTIDE SEQUENCE [LARGE SCALE GENOMIC DNA]</scope>
    <source>
        <strain evidence="1 2">090646</strain>
    </source>
</reference>
<dbReference type="InterPro" id="IPR027417">
    <property type="entry name" value="P-loop_NTPase"/>
</dbReference>
<gene>
    <name evidence="1" type="ORF">HII27_22010</name>
</gene>
<evidence type="ECO:0000313" key="2">
    <source>
        <dbReference type="Proteomes" id="UP000607331"/>
    </source>
</evidence>
<dbReference type="Proteomes" id="UP000607331">
    <property type="component" value="Unassembled WGS sequence"/>
</dbReference>
<accession>A0ABR6RZB1</accession>
<keyword evidence="2" id="KW-1185">Reference proteome</keyword>
<organism evidence="1 2">
    <name type="scientific">Kluyvera sichuanensis</name>
    <dbReference type="NCBI Taxonomy" id="2725494"/>
    <lineage>
        <taxon>Bacteria</taxon>
        <taxon>Pseudomonadati</taxon>
        <taxon>Pseudomonadota</taxon>
        <taxon>Gammaproteobacteria</taxon>
        <taxon>Enterobacterales</taxon>
        <taxon>Enterobacteriaceae</taxon>
        <taxon>Kluyvera</taxon>
    </lineage>
</organism>
<dbReference type="SUPFAM" id="SSF52540">
    <property type="entry name" value="P-loop containing nucleoside triphosphate hydrolases"/>
    <property type="match status" value="1"/>
</dbReference>
<dbReference type="EMBL" id="JABBJF010000029">
    <property type="protein sequence ID" value="MBC1188374.1"/>
    <property type="molecule type" value="Genomic_DNA"/>
</dbReference>